<proteinExistence type="inferred from homology"/>
<dbReference type="PANTHER" id="PTHR24045:SF0">
    <property type="entry name" value="N-ACETYLGLUCOSAMINE-1-PHOSPHOTRANSFERASE SUBUNITS ALPHA_BETA"/>
    <property type="match status" value="1"/>
</dbReference>
<evidence type="ECO:0000256" key="4">
    <source>
        <dbReference type="ARBA" id="ARBA00023157"/>
    </source>
</evidence>
<evidence type="ECO:0000256" key="5">
    <source>
        <dbReference type="ARBA" id="ARBA00023180"/>
    </source>
</evidence>
<keyword evidence="2" id="KW-0808">Transferase</keyword>
<feature type="compositionally biased region" description="Gly residues" evidence="6">
    <location>
        <begin position="612"/>
        <end position="678"/>
    </location>
</feature>
<feature type="transmembrane region" description="Helical" evidence="7">
    <location>
        <begin position="20"/>
        <end position="43"/>
    </location>
</feature>
<dbReference type="OrthoDB" id="6618048at2759"/>
<feature type="region of interest" description="Disordered" evidence="6">
    <location>
        <begin position="534"/>
        <end position="553"/>
    </location>
</feature>
<dbReference type="Pfam" id="PF17101">
    <property type="entry name" value="Stealth_CR1"/>
    <property type="match status" value="1"/>
</dbReference>
<feature type="region of interest" description="Disordered" evidence="6">
    <location>
        <begin position="461"/>
        <end position="504"/>
    </location>
</feature>
<dbReference type="PANTHER" id="PTHR24045">
    <property type="match status" value="1"/>
</dbReference>
<dbReference type="SMR" id="A0A482X4V9"/>
<dbReference type="Gene3D" id="3.30.300.320">
    <property type="match status" value="1"/>
</dbReference>
<dbReference type="Pfam" id="PF00066">
    <property type="entry name" value="Notch"/>
    <property type="match status" value="1"/>
</dbReference>
<evidence type="ECO:0000259" key="9">
    <source>
        <dbReference type="Pfam" id="PF11380"/>
    </source>
</evidence>
<dbReference type="GO" id="GO:0016256">
    <property type="term" value="P:N-glycan processing to lysosome"/>
    <property type="evidence" value="ECO:0007669"/>
    <property type="project" value="TreeGrafter"/>
</dbReference>
<name>A0A482X4V9_LAOST</name>
<keyword evidence="7" id="KW-0472">Membrane</keyword>
<feature type="compositionally biased region" description="Basic and acidic residues" evidence="6">
    <location>
        <begin position="794"/>
        <end position="823"/>
    </location>
</feature>
<evidence type="ECO:0000256" key="6">
    <source>
        <dbReference type="SAM" id="MobiDB-lite"/>
    </source>
</evidence>
<keyword evidence="14" id="KW-1185">Reference proteome</keyword>
<feature type="domain" description="Stealth protein CR1 conserved region 1" evidence="10">
    <location>
        <begin position="76"/>
        <end position="102"/>
    </location>
</feature>
<accession>A0A482X4V9</accession>
<dbReference type="FunCoup" id="A0A482X4V9">
    <property type="interactions" value="1013"/>
</dbReference>
<evidence type="ECO:0000256" key="1">
    <source>
        <dbReference type="ARBA" id="ARBA00007583"/>
    </source>
</evidence>
<evidence type="ECO:0000256" key="7">
    <source>
        <dbReference type="SAM" id="Phobius"/>
    </source>
</evidence>
<dbReference type="InterPro" id="IPR031358">
    <property type="entry name" value="Stealth_CR1"/>
</dbReference>
<feature type="region of interest" description="Disordered" evidence="6">
    <location>
        <begin position="720"/>
        <end position="823"/>
    </location>
</feature>
<keyword evidence="7" id="KW-0812">Transmembrane</keyword>
<dbReference type="InterPro" id="IPR000800">
    <property type="entry name" value="Notch_dom"/>
</dbReference>
<evidence type="ECO:0008006" key="15">
    <source>
        <dbReference type="Google" id="ProtNLM"/>
    </source>
</evidence>
<evidence type="ECO:0000259" key="8">
    <source>
        <dbReference type="Pfam" id="PF00066"/>
    </source>
</evidence>
<dbReference type="STRING" id="195883.A0A482X4V9"/>
<evidence type="ECO:0000259" key="11">
    <source>
        <dbReference type="Pfam" id="PF17102"/>
    </source>
</evidence>
<feature type="domain" description="LNR" evidence="8">
    <location>
        <begin position="396"/>
        <end position="428"/>
    </location>
</feature>
<feature type="domain" description="Stealth protein CR2 conserved region 2" evidence="9">
    <location>
        <begin position="281"/>
        <end position="387"/>
    </location>
</feature>
<comment type="similarity">
    <text evidence="1">Belongs to the stealth family.</text>
</comment>
<comment type="caution">
    <text evidence="13">The sequence shown here is derived from an EMBL/GenBank/DDBJ whole genome shotgun (WGS) entry which is preliminary data.</text>
</comment>
<dbReference type="GO" id="GO:0005794">
    <property type="term" value="C:Golgi apparatus"/>
    <property type="evidence" value="ECO:0007669"/>
    <property type="project" value="TreeGrafter"/>
</dbReference>
<feature type="domain" description="Stealth protein CR4 conserved region 4" evidence="12">
    <location>
        <begin position="1195"/>
        <end position="1252"/>
    </location>
</feature>
<dbReference type="InParanoid" id="A0A482X4V9"/>
<feature type="domain" description="Stealth protein CR3 conserved region 3" evidence="11">
    <location>
        <begin position="1014"/>
        <end position="1062"/>
    </location>
</feature>
<keyword evidence="3" id="KW-0677">Repeat</keyword>
<evidence type="ECO:0000256" key="2">
    <source>
        <dbReference type="ARBA" id="ARBA00022679"/>
    </source>
</evidence>
<reference evidence="13 14" key="1">
    <citation type="journal article" date="2017" name="Gigascience">
        <title>Genome sequence of the small brown planthopper, Laodelphax striatellus.</title>
        <authorList>
            <person name="Zhu J."/>
            <person name="Jiang F."/>
            <person name="Wang X."/>
            <person name="Yang P."/>
            <person name="Bao Y."/>
            <person name="Zhao W."/>
            <person name="Wang W."/>
            <person name="Lu H."/>
            <person name="Wang Q."/>
            <person name="Cui N."/>
            <person name="Li J."/>
            <person name="Chen X."/>
            <person name="Luo L."/>
            <person name="Yu J."/>
            <person name="Kang L."/>
            <person name="Cui F."/>
        </authorList>
    </citation>
    <scope>NUCLEOTIDE SEQUENCE [LARGE SCALE GENOMIC DNA]</scope>
    <source>
        <strain evidence="13">Lst14</strain>
    </source>
</reference>
<dbReference type="Proteomes" id="UP000291343">
    <property type="component" value="Unassembled WGS sequence"/>
</dbReference>
<protein>
    <recommendedName>
        <fullName evidence="15">EF-hand domain-containing protein</fullName>
    </recommendedName>
</protein>
<feature type="compositionally biased region" description="Basic and acidic residues" evidence="6">
    <location>
        <begin position="474"/>
        <end position="493"/>
    </location>
</feature>
<evidence type="ECO:0000313" key="13">
    <source>
        <dbReference type="EMBL" id="RZF40440.1"/>
    </source>
</evidence>
<keyword evidence="7" id="KW-1133">Transmembrane helix</keyword>
<dbReference type="GO" id="GO:0003976">
    <property type="term" value="F:UDP-N-acetylglucosamine-lysosomal-enzyme N-acetylglucosaminephosphotransferase activity"/>
    <property type="evidence" value="ECO:0007669"/>
    <property type="project" value="TreeGrafter"/>
</dbReference>
<dbReference type="InterPro" id="IPR031356">
    <property type="entry name" value="Stealth_CR4"/>
</dbReference>
<feature type="compositionally biased region" description="Gly residues" evidence="6">
    <location>
        <begin position="494"/>
        <end position="504"/>
    </location>
</feature>
<feature type="transmembrane region" description="Helical" evidence="7">
    <location>
        <begin position="1265"/>
        <end position="1286"/>
    </location>
</feature>
<dbReference type="EMBL" id="QKKF02018237">
    <property type="protein sequence ID" value="RZF40440.1"/>
    <property type="molecule type" value="Genomic_DNA"/>
</dbReference>
<evidence type="ECO:0000259" key="10">
    <source>
        <dbReference type="Pfam" id="PF17101"/>
    </source>
</evidence>
<feature type="region of interest" description="Disordered" evidence="6">
    <location>
        <begin position="570"/>
        <end position="706"/>
    </location>
</feature>
<dbReference type="Pfam" id="PF17103">
    <property type="entry name" value="Stealth_CR4"/>
    <property type="match status" value="1"/>
</dbReference>
<keyword evidence="5" id="KW-0325">Glycoprotein</keyword>
<feature type="compositionally biased region" description="Basic and acidic residues" evidence="6">
    <location>
        <begin position="720"/>
        <end position="731"/>
    </location>
</feature>
<dbReference type="InterPro" id="IPR021520">
    <property type="entry name" value="Stealth_CR2"/>
</dbReference>
<dbReference type="Pfam" id="PF17102">
    <property type="entry name" value="Stealth_CR3"/>
    <property type="match status" value="1"/>
</dbReference>
<gene>
    <name evidence="13" type="ORF">LSTR_LSTR013902</name>
</gene>
<feature type="compositionally biased region" description="Basic and acidic residues" evidence="6">
    <location>
        <begin position="766"/>
        <end position="776"/>
    </location>
</feature>
<dbReference type="InterPro" id="IPR031357">
    <property type="entry name" value="Stealth_CR3"/>
</dbReference>
<feature type="compositionally biased region" description="Basic and acidic residues" evidence="6">
    <location>
        <begin position="739"/>
        <end position="758"/>
    </location>
</feature>
<sequence length="1329" mass="148952">MNFWKAIQKQIYNILSRKYYVVCFTFLVLTTLLSLVHICEVWLQRSWSVKDQLWFNNFMNNIGNQKLQGNLSQYLPIDVVYTWVNGSDPRFRSQLADYRRSLAMTSSAECPYVNCLPSIFITTKLGTGLDSLSEFRDFKIVSPIMSADKWKMVALDSPESVLNRLRDVEGDIHQVHWTTDSSLANIYSPNDTIMFQVPCSYMPKISRSVLRSWLRDSVKDFWMYKDACKVVIQLKIGSILILKGKSWSMLHVNGMNLNMTAVYMLLELPTKMKRSDYEASRYDDKEELRYSLRSLEMYAPWVRKVFLVTNGQIPSWLELENPKLSVITHEMIFPNRSHLPTFSSPAIETHLHRIPGLSEKFLYLNDDILFGDHVLPEDFISHREGQKVYLSWPLPDCAGSCPWTWVGDGACDPVCNVSTCHFDAGDCREEDAVAADDDKSQLNDVYAAAAAAADYDDLEGKRRRRREVGEGGEGGEREGDGGRERGGVGREGRGGGGGEEVVLKGRGGGEVVFGGKRGGGEVVLEGKGGGEVVLGGKRGGGKEGGEVVLGGKEGEGGVRGGKVVLGEKGGGEVVLGGKEGGEEVRGGGWEKAGEEEEGKRLRRRNGVDEEGGGGGGKGRGAGRGGVGRGGGELVLGGKGRGGGGGEVVLGGNGGEGGLEGGGGKAGGKGVRGGGSGKVGEGEEGKRWRRRNGVDEEGGGKGGVGEEYGLKIGVERGEVGYKMNGDEKEMKMVGKRSGKQKVEERDGLEKGKGEERPSEQRVQGGIEGDRLEEDSKRMGGGGERTKKQRINGAVRGEDGIKEDSQEIAEEGERTGEQRMEGGRDRMETREKLGVQSRKERGGAIKEEGKKERIVSDKYMNFYPNSSFSSRQLFNDIIPYRHKKFRYDYFRRVTNSSVVKCKYVWSIYKRKLSRMKRGDGALHGRFRRSASNDTVLKNYENGGERNISVDNVENNKNTYNNQIKNAAKARAKELGKQFLYNNTERPRKLDTYAESLLHVNALLNDKYGFKRRKVPAHMPHLIDKTIITELQTTFPDEFEQTSSRKIRSSNDMQFAFSYFYFLMSEETQLTAEQIFDIFDTDKSGTWSDREIRTILTRIFPIPLQRNSIVWFEQALLNCANKQTTIPQPITPMYERYLGSVLPLIPKSLVVNCKEISHVLRMKFDSKKRFQHVVMQHQETVGFYMVGSNLSELLLSLDSIRGKPKKFICLNDNMDPNRVEDNEIVKAALIDFYHSLFPKPSQFELPAEYVNRFLYYDDYLAWKRHHNFISHCITIAVVLIGGVAFVVIFKNELRWLLRRLNRLWRGEKLVSRKRSGVLYTRSTQNDVIKNVT</sequence>
<organism evidence="13 14">
    <name type="scientific">Laodelphax striatellus</name>
    <name type="common">Small brown planthopper</name>
    <name type="synonym">Delphax striatella</name>
    <dbReference type="NCBI Taxonomy" id="195883"/>
    <lineage>
        <taxon>Eukaryota</taxon>
        <taxon>Metazoa</taxon>
        <taxon>Ecdysozoa</taxon>
        <taxon>Arthropoda</taxon>
        <taxon>Hexapoda</taxon>
        <taxon>Insecta</taxon>
        <taxon>Pterygota</taxon>
        <taxon>Neoptera</taxon>
        <taxon>Paraneoptera</taxon>
        <taxon>Hemiptera</taxon>
        <taxon>Auchenorrhyncha</taxon>
        <taxon>Fulgoroidea</taxon>
        <taxon>Delphacidae</taxon>
        <taxon>Criomorphinae</taxon>
        <taxon>Laodelphax</taxon>
    </lineage>
</organism>
<evidence type="ECO:0000313" key="14">
    <source>
        <dbReference type="Proteomes" id="UP000291343"/>
    </source>
</evidence>
<dbReference type="InterPro" id="IPR047141">
    <property type="entry name" value="Stealth"/>
</dbReference>
<dbReference type="GO" id="GO:0046835">
    <property type="term" value="P:carbohydrate phosphorylation"/>
    <property type="evidence" value="ECO:0007669"/>
    <property type="project" value="TreeGrafter"/>
</dbReference>
<dbReference type="Pfam" id="PF11380">
    <property type="entry name" value="Stealth_CR2"/>
    <property type="match status" value="1"/>
</dbReference>
<evidence type="ECO:0000259" key="12">
    <source>
        <dbReference type="Pfam" id="PF17103"/>
    </source>
</evidence>
<evidence type="ECO:0000256" key="3">
    <source>
        <dbReference type="ARBA" id="ARBA00022737"/>
    </source>
</evidence>
<keyword evidence="4" id="KW-1015">Disulfide bond</keyword>